<keyword evidence="2" id="KW-1185">Reference proteome</keyword>
<evidence type="ECO:0000313" key="2">
    <source>
        <dbReference type="Proteomes" id="UP000887116"/>
    </source>
</evidence>
<dbReference type="AlphaFoldDB" id="A0A8X6H1L3"/>
<gene>
    <name evidence="1" type="primary">TY3B-G_147</name>
    <name evidence="1" type="ORF">TNCT_102511</name>
</gene>
<name>A0A8X6H1L3_TRICU</name>
<organism evidence="1 2">
    <name type="scientific">Trichonephila clavata</name>
    <name type="common">Joro spider</name>
    <name type="synonym">Nephila clavata</name>
    <dbReference type="NCBI Taxonomy" id="2740835"/>
    <lineage>
        <taxon>Eukaryota</taxon>
        <taxon>Metazoa</taxon>
        <taxon>Ecdysozoa</taxon>
        <taxon>Arthropoda</taxon>
        <taxon>Chelicerata</taxon>
        <taxon>Arachnida</taxon>
        <taxon>Araneae</taxon>
        <taxon>Araneomorphae</taxon>
        <taxon>Entelegynae</taxon>
        <taxon>Araneoidea</taxon>
        <taxon>Nephilidae</taxon>
        <taxon>Trichonephila</taxon>
    </lineage>
</organism>
<evidence type="ECO:0000313" key="1">
    <source>
        <dbReference type="EMBL" id="GFQ78054.1"/>
    </source>
</evidence>
<dbReference type="OrthoDB" id="422540at2759"/>
<sequence length="106" mass="11997">MLSPIDYKEFAKAQLLDKELLGLNSCNKSLKLNFVKVPGMDVELFCGVSQGRCRLFVSAEFRRKGFDTLHSLSHPGVKDTVKLIGERFARPNYKNEVAESSRMSTR</sequence>
<reference evidence="1" key="1">
    <citation type="submission" date="2020-07" db="EMBL/GenBank/DDBJ databases">
        <title>Multicomponent nature underlies the extraordinary mechanical properties of spider dragline silk.</title>
        <authorList>
            <person name="Kono N."/>
            <person name="Nakamura H."/>
            <person name="Mori M."/>
            <person name="Yoshida Y."/>
            <person name="Ohtoshi R."/>
            <person name="Malay A.D."/>
            <person name="Moran D.A.P."/>
            <person name="Tomita M."/>
            <person name="Numata K."/>
            <person name="Arakawa K."/>
        </authorList>
    </citation>
    <scope>NUCLEOTIDE SEQUENCE</scope>
</reference>
<dbReference type="Proteomes" id="UP000887116">
    <property type="component" value="Unassembled WGS sequence"/>
</dbReference>
<accession>A0A8X6H1L3</accession>
<proteinExistence type="predicted"/>
<comment type="caution">
    <text evidence="1">The sequence shown here is derived from an EMBL/GenBank/DDBJ whole genome shotgun (WGS) entry which is preliminary data.</text>
</comment>
<protein>
    <submittedName>
        <fullName evidence="1">Transposon Ty3-G Gag-Pol polyprotein</fullName>
    </submittedName>
</protein>
<dbReference type="EMBL" id="BMAO01031847">
    <property type="protein sequence ID" value="GFQ78054.1"/>
    <property type="molecule type" value="Genomic_DNA"/>
</dbReference>